<name>A0A371HAP9_MUCPR</name>
<dbReference type="STRING" id="157652.A0A371HAP9"/>
<keyword evidence="1" id="KW-0812">Transmembrane</keyword>
<reference evidence="2" key="1">
    <citation type="submission" date="2018-05" db="EMBL/GenBank/DDBJ databases">
        <title>Draft genome of Mucuna pruriens seed.</title>
        <authorList>
            <person name="Nnadi N.E."/>
            <person name="Vos R."/>
            <person name="Hasami M.H."/>
            <person name="Devisetty U.K."/>
            <person name="Aguiy J.C."/>
        </authorList>
    </citation>
    <scope>NUCLEOTIDE SEQUENCE [LARGE SCALE GENOMIC DNA]</scope>
    <source>
        <strain evidence="2">JCA_2017</strain>
    </source>
</reference>
<evidence type="ECO:0000313" key="2">
    <source>
        <dbReference type="EMBL" id="RDX99877.1"/>
    </source>
</evidence>
<dbReference type="PANTHER" id="PTHR31718">
    <property type="entry name" value="PLAT DOMAIN-CONTAINING PROTEIN"/>
    <property type="match status" value="1"/>
</dbReference>
<dbReference type="AlphaFoldDB" id="A0A371HAP9"/>
<protein>
    <submittedName>
        <fullName evidence="2">Embryo-specific protein ATS3B</fullName>
    </submittedName>
</protein>
<evidence type="ECO:0000256" key="1">
    <source>
        <dbReference type="SAM" id="Phobius"/>
    </source>
</evidence>
<organism evidence="2 3">
    <name type="scientific">Mucuna pruriens</name>
    <name type="common">Velvet bean</name>
    <name type="synonym">Dolichos pruriens</name>
    <dbReference type="NCBI Taxonomy" id="157652"/>
    <lineage>
        <taxon>Eukaryota</taxon>
        <taxon>Viridiplantae</taxon>
        <taxon>Streptophyta</taxon>
        <taxon>Embryophyta</taxon>
        <taxon>Tracheophyta</taxon>
        <taxon>Spermatophyta</taxon>
        <taxon>Magnoliopsida</taxon>
        <taxon>eudicotyledons</taxon>
        <taxon>Gunneridae</taxon>
        <taxon>Pentapetalae</taxon>
        <taxon>rosids</taxon>
        <taxon>fabids</taxon>
        <taxon>Fabales</taxon>
        <taxon>Fabaceae</taxon>
        <taxon>Papilionoideae</taxon>
        <taxon>50 kb inversion clade</taxon>
        <taxon>NPAAA clade</taxon>
        <taxon>indigoferoid/millettioid clade</taxon>
        <taxon>Phaseoleae</taxon>
        <taxon>Mucuna</taxon>
    </lineage>
</organism>
<dbReference type="InterPro" id="IPR010417">
    <property type="entry name" value="Embryo-specific_ATS3"/>
</dbReference>
<dbReference type="OrthoDB" id="1419615at2759"/>
<dbReference type="CDD" id="cd00113">
    <property type="entry name" value="PLAT"/>
    <property type="match status" value="1"/>
</dbReference>
<sequence length="190" mass="21632">MQQPIGCHGVTHGVPLFFFFASVLILSVSESKFDSVQHRAAESFSFGYTQMKTPANCSYLVTISTSCSSPKFAIEKIGIAFGDAYGNEVYEPRLDDPASRTFEQCSLDTFQLNGGCPSPICYVYLYRSGAEHEWKPETVKIYGNNTRPLTFNFNFSLPDGYWYGYNWCDPTPFDHLSFQKWLSPQKWLLF</sequence>
<evidence type="ECO:0000313" key="3">
    <source>
        <dbReference type="Proteomes" id="UP000257109"/>
    </source>
</evidence>
<dbReference type="Proteomes" id="UP000257109">
    <property type="component" value="Unassembled WGS sequence"/>
</dbReference>
<dbReference type="Pfam" id="PF06232">
    <property type="entry name" value="ATS3"/>
    <property type="match status" value="1"/>
</dbReference>
<keyword evidence="3" id="KW-1185">Reference proteome</keyword>
<dbReference type="EMBL" id="QJKJ01003120">
    <property type="protein sequence ID" value="RDX99877.1"/>
    <property type="molecule type" value="Genomic_DNA"/>
</dbReference>
<accession>A0A371HAP9</accession>
<dbReference type="InterPro" id="IPR036392">
    <property type="entry name" value="PLAT/LH2_dom_sf"/>
</dbReference>
<keyword evidence="1" id="KW-1133">Transmembrane helix</keyword>
<feature type="transmembrane region" description="Helical" evidence="1">
    <location>
        <begin position="12"/>
        <end position="29"/>
    </location>
</feature>
<comment type="caution">
    <text evidence="2">The sequence shown here is derived from an EMBL/GenBank/DDBJ whole genome shotgun (WGS) entry which is preliminary data.</text>
</comment>
<dbReference type="SUPFAM" id="SSF49723">
    <property type="entry name" value="Lipase/lipooxygenase domain (PLAT/LH2 domain)"/>
    <property type="match status" value="1"/>
</dbReference>
<dbReference type="PANTHER" id="PTHR31718:SF35">
    <property type="entry name" value="EMBRYO-SPECIFIC PROTEIN"/>
    <property type="match status" value="1"/>
</dbReference>
<proteinExistence type="predicted"/>
<keyword evidence="1" id="KW-0472">Membrane</keyword>
<gene>
    <name evidence="2" type="primary">ATS3B</name>
    <name evidence="2" type="ORF">CR513_17007</name>
</gene>
<feature type="non-terminal residue" evidence="2">
    <location>
        <position position="1"/>
    </location>
</feature>